<keyword evidence="9" id="KW-1185">Reference proteome</keyword>
<dbReference type="GO" id="GO:0001732">
    <property type="term" value="P:formation of cytoplasmic translation initiation complex"/>
    <property type="evidence" value="ECO:0007669"/>
    <property type="project" value="UniProtKB-UniRule"/>
</dbReference>
<dbReference type="InterPro" id="IPR000717">
    <property type="entry name" value="PCI_dom"/>
</dbReference>
<dbReference type="Proteomes" id="UP000189513">
    <property type="component" value="Unassembled WGS sequence"/>
</dbReference>
<dbReference type="InterPro" id="IPR008905">
    <property type="entry name" value="EIF3C_N_dom"/>
</dbReference>
<dbReference type="SMART" id="SM00088">
    <property type="entry name" value="PINT"/>
    <property type="match status" value="1"/>
</dbReference>
<feature type="region of interest" description="Disordered" evidence="5">
    <location>
        <begin position="1"/>
        <end position="101"/>
    </location>
</feature>
<evidence type="ECO:0000256" key="2">
    <source>
        <dbReference type="ARBA" id="ARBA00022540"/>
    </source>
</evidence>
<keyword evidence="2 4" id="KW-0396">Initiation factor</keyword>
<sequence length="861" mass="96209">MSSRFFQGGTSDSEYSSSEEELLSSSDEEELVSSSEEEQSDNDQDDDNDSDDSFFGNDDDDEDSDDDVAGGARGPAYFLKRSAGGAAGSDDESSDDEEGKKVVKSAKDKLLDEIKATVSTIDTSKASNDWVVVLSEFDKLGRLLTRAQQQSVGTPNVYIRSLAALDDTITKTAEDEKSNKKQLNAIVAKAFNTVRQRAKKAVREQKTLIDAYRADPDAFANDETPAVGSSRATPVPQATTSTKTSTSAGLFLALRSVTESRGKKNVDTKEQIKTLEELTTVATTPYESIVVYLMLIPLRFDGASSMNYMPLEQWNAVAADINALFKVLEDNKDTYRVLENAEPLDDIETEPKPKANGIREILGSVVSFVERLDDEFTRSLQVIDPHTTEYIDRLKDEQIIYSTIVRAQLYSELVTPKSALTTASAEQLARIISRRLDHIYFKPASLIKAAESSAWESIDQTSYIIQYSTSDAYIHELMDTLASVLYKQPTSTHRKRAILYHIYFYAFNNKYFKARDMFLMSHLQSSIHTSDPSLQILFNRSLVQLGLCAFRNGLIPEAHQALNEIATSPRHRELLGQSSQRFSSQASVADKQRQLPYHMHINLELLESVFLTSSLLIEIPQYAQLGSSLDGKKRLQTKSFRRTLDFHERQTFQGPPENTRDHIMHAAKALQAGEWKKSAEMLTTLKIWNLVPESDKLREMIKEKVQVEGLRTFLFQFKSYYSKLSITKLTQTFELPEAKVSAVVSKMIFKEEIAAGLDQVSNSIIFAKGVELTKLQELALTLADKAQTFSERNERLAGAHQPQGYAAGHHSSGRDGQRQNRQQRNTNLKFAPVTGALDSAPGSISGALNGMDKRRQRTNRA</sequence>
<dbReference type="OMA" id="FRCGLIK"/>
<feature type="region of interest" description="Disordered" evidence="5">
    <location>
        <begin position="792"/>
        <end position="861"/>
    </location>
</feature>
<reference evidence="8" key="3">
    <citation type="submission" date="2017-01" db="EMBL/GenBank/DDBJ databases">
        <authorList>
            <person name="Mah S.A."/>
            <person name="Swanson W.J."/>
            <person name="Moy G.W."/>
            <person name="Vacquier V.D."/>
        </authorList>
    </citation>
    <scope>NUCLEOTIDE SEQUENCE [LARGE SCALE GENOMIC DNA]</scope>
    <source>
        <strain evidence="8">65</strain>
    </source>
</reference>
<dbReference type="AlphaFoldDB" id="A0A061B325"/>
<evidence type="ECO:0000256" key="5">
    <source>
        <dbReference type="SAM" id="MobiDB-lite"/>
    </source>
</evidence>
<feature type="compositionally biased region" description="Acidic residues" evidence="5">
    <location>
        <begin position="17"/>
        <end position="68"/>
    </location>
</feature>
<evidence type="ECO:0000256" key="1">
    <source>
        <dbReference type="ARBA" id="ARBA00022490"/>
    </source>
</evidence>
<comment type="function">
    <text evidence="4">Component of the eukaryotic translation initiation factor 3 (eIF-3) complex, which is involved in protein synthesis of a specialized repertoire of mRNAs and, together with other initiation factors, stimulates binding of mRNA and methionyl-tRNAi to the 40S ribosome. The eIF-3 complex specifically targets and initiates translation of a subset of mRNAs involved in cell proliferation.</text>
</comment>
<dbReference type="OrthoDB" id="29647at2759"/>
<evidence type="ECO:0000259" key="6">
    <source>
        <dbReference type="PROSITE" id="PS50250"/>
    </source>
</evidence>
<dbReference type="GO" id="GO:0031369">
    <property type="term" value="F:translation initiation factor binding"/>
    <property type="evidence" value="ECO:0007669"/>
    <property type="project" value="InterPro"/>
</dbReference>
<dbReference type="EMBL" id="LK052899">
    <property type="protein sequence ID" value="CDR44217.1"/>
    <property type="molecule type" value="Genomic_DNA"/>
</dbReference>
<reference evidence="7" key="1">
    <citation type="journal article" date="2014" name="Genome Announc.">
        <title>Genome sequence of the yeast Cyberlindnera fabianii (Hansenula fabianii).</title>
        <authorList>
            <person name="Freel K.C."/>
            <person name="Sarilar V."/>
            <person name="Neuveglise C."/>
            <person name="Devillers H."/>
            <person name="Friedrich A."/>
            <person name="Schacherer J."/>
        </authorList>
    </citation>
    <scope>NUCLEOTIDE SEQUENCE</scope>
    <source>
        <strain evidence="7">YJS4271</strain>
    </source>
</reference>
<reference evidence="9" key="2">
    <citation type="journal article" date="2017" name="Genome Announc.">
        <title>Genome sequences of Cyberlindnera fabianii 65, Pichia kudriavzevii 129, and Saccharomyces cerevisiae 131 isolated from fermented masau fruits in Zimbabwe.</title>
        <authorList>
            <person name="van Rijswijck I.M.H."/>
            <person name="Derks M.F.L."/>
            <person name="Abee T."/>
            <person name="de Ridder D."/>
            <person name="Smid E.J."/>
        </authorList>
    </citation>
    <scope>NUCLEOTIDE SEQUENCE [LARGE SCALE GENOMIC DNA]</scope>
    <source>
        <strain evidence="9">65</strain>
    </source>
</reference>
<comment type="subunit">
    <text evidence="4">Component of the eukaryotic translation initiation factor 3 (eIF-3) complex.</text>
</comment>
<dbReference type="SUPFAM" id="SSF46785">
    <property type="entry name" value="Winged helix' DNA-binding domain"/>
    <property type="match status" value="1"/>
</dbReference>
<accession>A0A061B325</accession>
<evidence type="ECO:0000313" key="9">
    <source>
        <dbReference type="Proteomes" id="UP000189513"/>
    </source>
</evidence>
<dbReference type="Pfam" id="PF05470">
    <property type="entry name" value="eIF-3c_N"/>
    <property type="match status" value="2"/>
</dbReference>
<dbReference type="HAMAP" id="MF_03002">
    <property type="entry name" value="eIF3c"/>
    <property type="match status" value="1"/>
</dbReference>
<dbReference type="GO" id="GO:0003723">
    <property type="term" value="F:RNA binding"/>
    <property type="evidence" value="ECO:0007669"/>
    <property type="project" value="InterPro"/>
</dbReference>
<feature type="region of interest" description="Disordered" evidence="5">
    <location>
        <begin position="220"/>
        <end position="244"/>
    </location>
</feature>
<dbReference type="GO" id="GO:0033290">
    <property type="term" value="C:eukaryotic 48S preinitiation complex"/>
    <property type="evidence" value="ECO:0007669"/>
    <property type="project" value="UniProtKB-UniRule"/>
</dbReference>
<gene>
    <name evidence="4" type="primary">NIP1</name>
    <name evidence="8" type="ORF">BON22_3990</name>
    <name evidence="7" type="ORF">CYFA0S_14e00936g</name>
</gene>
<comment type="subcellular location">
    <subcellularLocation>
        <location evidence="4">Cytoplasm</location>
    </subcellularLocation>
</comment>
<dbReference type="FunFam" id="1.10.10.10:FF:000300">
    <property type="entry name" value="Eukaryotic translation initiation factor 3 subunit C"/>
    <property type="match status" value="1"/>
</dbReference>
<dbReference type="STRING" id="36022.A0A061B325"/>
<dbReference type="Pfam" id="PF01399">
    <property type="entry name" value="PCI"/>
    <property type="match status" value="1"/>
</dbReference>
<feature type="compositionally biased region" description="Polar residues" evidence="5">
    <location>
        <begin position="1"/>
        <end position="10"/>
    </location>
</feature>
<organism evidence="7">
    <name type="scientific">Cyberlindnera fabianii</name>
    <name type="common">Yeast</name>
    <name type="synonym">Hansenula fabianii</name>
    <dbReference type="NCBI Taxonomy" id="36022"/>
    <lineage>
        <taxon>Eukaryota</taxon>
        <taxon>Fungi</taxon>
        <taxon>Dikarya</taxon>
        <taxon>Ascomycota</taxon>
        <taxon>Saccharomycotina</taxon>
        <taxon>Saccharomycetes</taxon>
        <taxon>Phaffomycetales</taxon>
        <taxon>Phaffomycetaceae</taxon>
        <taxon>Cyberlindnera</taxon>
    </lineage>
</organism>
<feature type="domain" description="PCI" evidence="6">
    <location>
        <begin position="597"/>
        <end position="771"/>
    </location>
</feature>
<dbReference type="GO" id="GO:0005852">
    <property type="term" value="C:eukaryotic translation initiation factor 3 complex"/>
    <property type="evidence" value="ECO:0007669"/>
    <property type="project" value="UniProtKB-UniRule"/>
</dbReference>
<protein>
    <recommendedName>
        <fullName evidence="4">Eukaryotic translation initiation factor 3 subunit C</fullName>
        <shortName evidence="4">eIF3c</shortName>
    </recommendedName>
    <alternativeName>
        <fullName evidence="4">Eukaryotic translation initiation factor 3 93 kDa subunit homolog</fullName>
        <shortName evidence="4">eIF3 p93</shortName>
    </alternativeName>
    <alternativeName>
        <fullName evidence="4">Translation initiation factor eIF3, p93 subunit homolog</fullName>
    </alternativeName>
</protein>
<dbReference type="GO" id="GO:0003743">
    <property type="term" value="F:translation initiation factor activity"/>
    <property type="evidence" value="ECO:0007669"/>
    <property type="project" value="UniProtKB-UniRule"/>
</dbReference>
<proteinExistence type="inferred from homology"/>
<evidence type="ECO:0000313" key="8">
    <source>
        <dbReference type="EMBL" id="ONH66092.1"/>
    </source>
</evidence>
<keyword evidence="3 4" id="KW-0648">Protein biosynthesis</keyword>
<evidence type="ECO:0000256" key="4">
    <source>
        <dbReference type="HAMAP-Rule" id="MF_03002"/>
    </source>
</evidence>
<dbReference type="EMBL" id="MPUK01000008">
    <property type="protein sequence ID" value="ONH66092.1"/>
    <property type="molecule type" value="Genomic_DNA"/>
</dbReference>
<dbReference type="PROSITE" id="PS50250">
    <property type="entry name" value="PCI"/>
    <property type="match status" value="1"/>
</dbReference>
<keyword evidence="1 4" id="KW-0963">Cytoplasm</keyword>
<dbReference type="PANTHER" id="PTHR13937">
    <property type="entry name" value="EUKARYOTIC TRANSLATION INITATION FACTOR 3, SUBUNIT 8 EIF3S8 -RELATED"/>
    <property type="match status" value="1"/>
</dbReference>
<comment type="similarity">
    <text evidence="4">Belongs to the eIF-3 subunit C family.</text>
</comment>
<name>A0A061B325_CYBFA</name>
<evidence type="ECO:0000256" key="3">
    <source>
        <dbReference type="ARBA" id="ARBA00022917"/>
    </source>
</evidence>
<dbReference type="PANTHER" id="PTHR13937:SF0">
    <property type="entry name" value="EUKARYOTIC TRANSLATION INITIATION FACTOR 3 SUBUNIT C-RELATED"/>
    <property type="match status" value="1"/>
</dbReference>
<dbReference type="GO" id="GO:0008541">
    <property type="term" value="C:proteasome regulatory particle, lid subcomplex"/>
    <property type="evidence" value="ECO:0007669"/>
    <property type="project" value="UniProtKB-ARBA"/>
</dbReference>
<dbReference type="InterPro" id="IPR036390">
    <property type="entry name" value="WH_DNA-bd_sf"/>
</dbReference>
<dbReference type="GO" id="GO:0016282">
    <property type="term" value="C:eukaryotic 43S preinitiation complex"/>
    <property type="evidence" value="ECO:0007669"/>
    <property type="project" value="UniProtKB-UniRule"/>
</dbReference>
<evidence type="ECO:0000313" key="7">
    <source>
        <dbReference type="EMBL" id="CDR44217.1"/>
    </source>
</evidence>
<dbReference type="InterPro" id="IPR027516">
    <property type="entry name" value="EIF3C"/>
</dbReference>
<dbReference type="VEuPathDB" id="FungiDB:BON22_3990"/>